<evidence type="ECO:0000313" key="1">
    <source>
        <dbReference type="EMBL" id="MCS3903807.1"/>
    </source>
</evidence>
<sequence length="80" mass="9049">MPHWKLAELDNEQLAIVHEAEQSLHLDYLLLYRESDAHAAAFRPPPELRFARLSDSEMECLQGMEKNLGAVAIAYERAAG</sequence>
<reference evidence="1" key="1">
    <citation type="submission" date="2022-08" db="EMBL/GenBank/DDBJ databases">
        <title>Genomic Encyclopedia of Type Strains, Phase III (KMG-III): the genomes of soil and plant-associated and newly described type strains.</title>
        <authorList>
            <person name="Whitman W."/>
        </authorList>
    </citation>
    <scope>NUCLEOTIDE SEQUENCE</scope>
    <source>
        <strain evidence="1">HMT 1</strain>
    </source>
</reference>
<gene>
    <name evidence="1" type="ORF">J2T55_001839</name>
</gene>
<dbReference type="EMBL" id="JANUCT010000012">
    <property type="protein sequence ID" value="MCS3903807.1"/>
    <property type="molecule type" value="Genomic_DNA"/>
</dbReference>
<evidence type="ECO:0000313" key="2">
    <source>
        <dbReference type="Proteomes" id="UP001204445"/>
    </source>
</evidence>
<dbReference type="AlphaFoldDB" id="A0AAE3L5R4"/>
<dbReference type="RefSeq" id="WP_259055783.1">
    <property type="nucleotide sequence ID" value="NZ_JANUCT010000012.1"/>
</dbReference>
<comment type="caution">
    <text evidence="1">The sequence shown here is derived from an EMBL/GenBank/DDBJ whole genome shotgun (WGS) entry which is preliminary data.</text>
</comment>
<dbReference type="Proteomes" id="UP001204445">
    <property type="component" value="Unassembled WGS sequence"/>
</dbReference>
<organism evidence="1 2">
    <name type="scientific">Methylohalomonas lacus</name>
    <dbReference type="NCBI Taxonomy" id="398773"/>
    <lineage>
        <taxon>Bacteria</taxon>
        <taxon>Pseudomonadati</taxon>
        <taxon>Pseudomonadota</taxon>
        <taxon>Gammaproteobacteria</taxon>
        <taxon>Methylohalomonadales</taxon>
        <taxon>Methylohalomonadaceae</taxon>
        <taxon>Methylohalomonas</taxon>
    </lineage>
</organism>
<proteinExistence type="predicted"/>
<protein>
    <submittedName>
        <fullName evidence="1">Uncharacterized protein</fullName>
    </submittedName>
</protein>
<accession>A0AAE3L5R4</accession>
<keyword evidence="2" id="KW-1185">Reference proteome</keyword>
<name>A0AAE3L5R4_9GAMM</name>